<gene>
    <name evidence="4" type="ORF">GCM10010334_34700</name>
</gene>
<sequence length="463" mass="48804">MTEPTALTAFTAHQLLAAYEKGELSPVEVARAVLDRAEEIQPTLNAFVSIDREGALGQARASEERWRRREPQGLLDGVPVTVKDLLLTKGTPTLRGSYSISEQGSWDEDSPSVARLREHGAVFIGKTTTPEFGWKGVTDSPRFGVTRNPHDPSRTSGGSSGGSAAAVAAGCGPLSVGTDGGGSVRIPASFCGIVGMKPTYGRVPLYPSSPFGTLAHAGPMTRDAADAALMLDVMAGEADWRDWSQSPVTDDGVRSGLDDGVRGLRIAYSPTLGGQVNVHPEVAAKVRDAVSALASLGAYVEEADPDFADPVEAFHVLWFSGAARVAQGLGREQREALDPGLREVVRAGARMSALEYLAAVDARMELGRRMGSFHRTYDVLITPTLPVTAFEAGAEAPRGLGVRRWTGWTPFTYPFNLTQQPAASVPCGVDGGGLPVGVQVVAARHRDALVLRVARALEGVAGG</sequence>
<comment type="caution">
    <text evidence="4">The sequence shown here is derived from an EMBL/GenBank/DDBJ whole genome shotgun (WGS) entry which is preliminary data.</text>
</comment>
<dbReference type="Proteomes" id="UP000638353">
    <property type="component" value="Unassembled WGS sequence"/>
</dbReference>
<protein>
    <submittedName>
        <fullName evidence="4">Amidase</fullName>
    </submittedName>
</protein>
<dbReference type="EMBL" id="BMVC01000006">
    <property type="protein sequence ID" value="GHC95434.1"/>
    <property type="molecule type" value="Genomic_DNA"/>
</dbReference>
<dbReference type="Pfam" id="PF01425">
    <property type="entry name" value="Amidase"/>
    <property type="match status" value="1"/>
</dbReference>
<evidence type="ECO:0000313" key="5">
    <source>
        <dbReference type="Proteomes" id="UP000638353"/>
    </source>
</evidence>
<reference evidence="4" key="2">
    <citation type="submission" date="2020-09" db="EMBL/GenBank/DDBJ databases">
        <authorList>
            <person name="Sun Q."/>
            <person name="Ohkuma M."/>
        </authorList>
    </citation>
    <scope>NUCLEOTIDE SEQUENCE</scope>
    <source>
        <strain evidence="4">JCM 4637</strain>
    </source>
</reference>
<evidence type="ECO:0000256" key="1">
    <source>
        <dbReference type="ARBA" id="ARBA00009199"/>
    </source>
</evidence>
<evidence type="ECO:0000313" key="4">
    <source>
        <dbReference type="EMBL" id="GHC95434.1"/>
    </source>
</evidence>
<dbReference type="AlphaFoldDB" id="A0A919CAW2"/>
<dbReference type="NCBIfam" id="NF004815">
    <property type="entry name" value="PRK06169.1"/>
    <property type="match status" value="1"/>
</dbReference>
<dbReference type="InterPro" id="IPR020556">
    <property type="entry name" value="Amidase_CS"/>
</dbReference>
<reference evidence="4" key="1">
    <citation type="journal article" date="2014" name="Int. J. Syst. Evol. Microbiol.">
        <title>Complete genome sequence of Corynebacterium casei LMG S-19264T (=DSM 44701T), isolated from a smear-ripened cheese.</title>
        <authorList>
            <consortium name="US DOE Joint Genome Institute (JGI-PGF)"/>
            <person name="Walter F."/>
            <person name="Albersmeier A."/>
            <person name="Kalinowski J."/>
            <person name="Ruckert C."/>
        </authorList>
    </citation>
    <scope>NUCLEOTIDE SEQUENCE</scope>
    <source>
        <strain evidence="4">JCM 4637</strain>
    </source>
</reference>
<evidence type="ECO:0000256" key="2">
    <source>
        <dbReference type="SAM" id="MobiDB-lite"/>
    </source>
</evidence>
<dbReference type="GO" id="GO:0003824">
    <property type="term" value="F:catalytic activity"/>
    <property type="evidence" value="ECO:0007669"/>
    <property type="project" value="InterPro"/>
</dbReference>
<feature type="region of interest" description="Disordered" evidence="2">
    <location>
        <begin position="135"/>
        <end position="164"/>
    </location>
</feature>
<dbReference type="PANTHER" id="PTHR11895">
    <property type="entry name" value="TRANSAMIDASE"/>
    <property type="match status" value="1"/>
</dbReference>
<dbReference type="SUPFAM" id="SSF75304">
    <property type="entry name" value="Amidase signature (AS) enzymes"/>
    <property type="match status" value="1"/>
</dbReference>
<evidence type="ECO:0000259" key="3">
    <source>
        <dbReference type="Pfam" id="PF01425"/>
    </source>
</evidence>
<dbReference type="InterPro" id="IPR036928">
    <property type="entry name" value="AS_sf"/>
</dbReference>
<proteinExistence type="inferred from homology"/>
<organism evidence="4 5">
    <name type="scientific">Streptomyces finlayi</name>
    <dbReference type="NCBI Taxonomy" id="67296"/>
    <lineage>
        <taxon>Bacteria</taxon>
        <taxon>Bacillati</taxon>
        <taxon>Actinomycetota</taxon>
        <taxon>Actinomycetes</taxon>
        <taxon>Kitasatosporales</taxon>
        <taxon>Streptomycetaceae</taxon>
        <taxon>Streptomyces</taxon>
    </lineage>
</organism>
<dbReference type="InterPro" id="IPR023631">
    <property type="entry name" value="Amidase_dom"/>
</dbReference>
<dbReference type="PROSITE" id="PS00571">
    <property type="entry name" value="AMIDASES"/>
    <property type="match status" value="1"/>
</dbReference>
<feature type="domain" description="Amidase" evidence="3">
    <location>
        <begin position="28"/>
        <end position="451"/>
    </location>
</feature>
<dbReference type="RefSeq" id="WP_189824057.1">
    <property type="nucleotide sequence ID" value="NZ_BMVC01000006.1"/>
</dbReference>
<dbReference type="PANTHER" id="PTHR11895:SF7">
    <property type="entry name" value="GLUTAMYL-TRNA(GLN) AMIDOTRANSFERASE SUBUNIT A, MITOCHONDRIAL"/>
    <property type="match status" value="1"/>
</dbReference>
<name>A0A919CAW2_9ACTN</name>
<dbReference type="InterPro" id="IPR000120">
    <property type="entry name" value="Amidase"/>
</dbReference>
<accession>A0A919CAW2</accession>
<dbReference type="Gene3D" id="3.90.1300.10">
    <property type="entry name" value="Amidase signature (AS) domain"/>
    <property type="match status" value="1"/>
</dbReference>
<comment type="similarity">
    <text evidence="1">Belongs to the amidase family.</text>
</comment>